<organism evidence="4 5">
    <name type="scientific">Streptococcus henryi</name>
    <dbReference type="NCBI Taxonomy" id="439219"/>
    <lineage>
        <taxon>Bacteria</taxon>
        <taxon>Bacillati</taxon>
        <taxon>Bacillota</taxon>
        <taxon>Bacilli</taxon>
        <taxon>Lactobacillales</taxon>
        <taxon>Streptococcaceae</taxon>
        <taxon>Streptococcus</taxon>
    </lineage>
</organism>
<sequence>MKKRMLENTTTRYEKLPAWLMIILACLMVEIFFFGGSFLGGMVVGILAIPYYMMNITNLDAVADIFNLLHLELGLFAFVALTLFAWVKWYEKRPISSLGFFRKKWFFEILKGWGVGMLIFSLAFLLTYIFGGVELTAVDFSGASLLYVLTTIPFWFIQGGTEELLTRAWLLPIINKRSNLAIAVAISSSLFGLMHLANANVTFLSILSIILSGVFMALYMLKTDNIWGVAGLHGAWNFTQGNVFGVAVSGSGAGSSLFYFGNKAGAADWISGGAFGTEGSLMASIALLLGIIYLALQLKKEKENTED</sequence>
<feature type="transmembrane region" description="Helical" evidence="2">
    <location>
        <begin position="110"/>
        <end position="131"/>
    </location>
</feature>
<protein>
    <recommendedName>
        <fullName evidence="3">CAAX prenyl protease 2/Lysostaphin resistance protein A-like domain-containing protein</fullName>
    </recommendedName>
</protein>
<evidence type="ECO:0000256" key="2">
    <source>
        <dbReference type="SAM" id="Phobius"/>
    </source>
</evidence>
<dbReference type="GO" id="GO:0004175">
    <property type="term" value="F:endopeptidase activity"/>
    <property type="evidence" value="ECO:0007669"/>
    <property type="project" value="UniProtKB-ARBA"/>
</dbReference>
<feature type="transmembrane region" description="Helical" evidence="2">
    <location>
        <begin position="65"/>
        <end position="89"/>
    </location>
</feature>
<reference evidence="4 5" key="1">
    <citation type="submission" date="2016-10" db="EMBL/GenBank/DDBJ databases">
        <authorList>
            <person name="de Groot N.N."/>
        </authorList>
    </citation>
    <scope>NUCLEOTIDE SEQUENCE [LARGE SCALE GENOMIC DNA]</scope>
    <source>
        <strain evidence="4 5">A-4</strain>
    </source>
</reference>
<dbReference type="eggNOG" id="COG1266">
    <property type="taxonomic scope" value="Bacteria"/>
</dbReference>
<keyword evidence="2" id="KW-0812">Transmembrane</keyword>
<feature type="transmembrane region" description="Helical" evidence="2">
    <location>
        <begin position="178"/>
        <end position="197"/>
    </location>
</feature>
<keyword evidence="2" id="KW-1133">Transmembrane helix</keyword>
<dbReference type="Pfam" id="PF02517">
    <property type="entry name" value="Rce1-like"/>
    <property type="match status" value="1"/>
</dbReference>
<proteinExistence type="inferred from homology"/>
<gene>
    <name evidence="4" type="ORF">SAMN02910293_01476</name>
</gene>
<evidence type="ECO:0000256" key="1">
    <source>
        <dbReference type="ARBA" id="ARBA00009067"/>
    </source>
</evidence>
<feature type="transmembrane region" description="Helical" evidence="2">
    <location>
        <begin position="280"/>
        <end position="296"/>
    </location>
</feature>
<name>A0A1G6C979_9STRE</name>
<evidence type="ECO:0000313" key="4">
    <source>
        <dbReference type="EMBL" id="SDB29449.1"/>
    </source>
</evidence>
<dbReference type="EMBL" id="FMXP01000019">
    <property type="protein sequence ID" value="SDB29449.1"/>
    <property type="molecule type" value="Genomic_DNA"/>
</dbReference>
<dbReference type="RefSeq" id="WP_074486212.1">
    <property type="nucleotide sequence ID" value="NZ_FMXP01000019.1"/>
</dbReference>
<dbReference type="AlphaFoldDB" id="A0A1G6C979"/>
<feature type="transmembrane region" description="Helical" evidence="2">
    <location>
        <begin position="20"/>
        <end position="53"/>
    </location>
</feature>
<evidence type="ECO:0000259" key="3">
    <source>
        <dbReference type="Pfam" id="PF02517"/>
    </source>
</evidence>
<dbReference type="PANTHER" id="PTHR39430:SF1">
    <property type="entry name" value="PROTEASE"/>
    <property type="match status" value="1"/>
</dbReference>
<dbReference type="Proteomes" id="UP000182508">
    <property type="component" value="Unassembled WGS sequence"/>
</dbReference>
<evidence type="ECO:0000313" key="5">
    <source>
        <dbReference type="Proteomes" id="UP000182508"/>
    </source>
</evidence>
<feature type="transmembrane region" description="Helical" evidence="2">
    <location>
        <begin position="137"/>
        <end position="157"/>
    </location>
</feature>
<keyword evidence="5" id="KW-1185">Reference proteome</keyword>
<comment type="similarity">
    <text evidence="1">Belongs to the UPF0177 family.</text>
</comment>
<dbReference type="InterPro" id="IPR003675">
    <property type="entry name" value="Rce1/LyrA-like_dom"/>
</dbReference>
<keyword evidence="2" id="KW-0472">Membrane</keyword>
<dbReference type="PROSITE" id="PS51257">
    <property type="entry name" value="PROKAR_LIPOPROTEIN"/>
    <property type="match status" value="1"/>
</dbReference>
<dbReference type="STRING" id="439219.SAMN02910293_01476"/>
<feature type="transmembrane region" description="Helical" evidence="2">
    <location>
        <begin position="203"/>
        <end position="221"/>
    </location>
</feature>
<feature type="domain" description="CAAX prenyl protease 2/Lysostaphin resistance protein A-like" evidence="3">
    <location>
        <begin position="147"/>
        <end position="238"/>
    </location>
</feature>
<dbReference type="PANTHER" id="PTHR39430">
    <property type="entry name" value="MEMBRANE-ASSOCIATED PROTEASE-RELATED"/>
    <property type="match status" value="1"/>
</dbReference>
<dbReference type="GO" id="GO:0080120">
    <property type="term" value="P:CAAX-box protein maturation"/>
    <property type="evidence" value="ECO:0007669"/>
    <property type="project" value="UniProtKB-ARBA"/>
</dbReference>
<accession>A0A1G6C979</accession>
<feature type="transmembrane region" description="Helical" evidence="2">
    <location>
        <begin position="242"/>
        <end position="260"/>
    </location>
</feature>